<dbReference type="OrthoDB" id="461984at2"/>
<keyword evidence="2" id="KW-0238">DNA-binding</keyword>
<evidence type="ECO:0000256" key="3">
    <source>
        <dbReference type="ARBA" id="ARBA00023163"/>
    </source>
</evidence>
<dbReference type="InterPro" id="IPR052359">
    <property type="entry name" value="HTH-type_reg/antitoxin"/>
</dbReference>
<dbReference type="InterPro" id="IPR001387">
    <property type="entry name" value="Cro/C1-type_HTH"/>
</dbReference>
<dbReference type="GO" id="GO:0003677">
    <property type="term" value="F:DNA binding"/>
    <property type="evidence" value="ECO:0007669"/>
    <property type="project" value="UniProtKB-KW"/>
</dbReference>
<sequence length="127" mass="14024">MANRPLTDKEKAALAATDWAAIDAMTDEDIARQIADNPDAAPDLSEVPAEHLRIIHPPGGVSVRGIRAKLNLTQREFADRFGFPIGTLRDWEQGRYQPDPATRTLLFVIERNPELVAEVVTDHSQAA</sequence>
<dbReference type="KEGG" id="azz:DEW08_21195"/>
<dbReference type="EMBL" id="CP029355">
    <property type="protein sequence ID" value="AWK88614.1"/>
    <property type="molecule type" value="Genomic_DNA"/>
</dbReference>
<evidence type="ECO:0000256" key="2">
    <source>
        <dbReference type="ARBA" id="ARBA00023125"/>
    </source>
</evidence>
<evidence type="ECO:0000259" key="4">
    <source>
        <dbReference type="PROSITE" id="PS50943"/>
    </source>
</evidence>
<dbReference type="Proteomes" id="UP000245629">
    <property type="component" value="Chromosome 4"/>
</dbReference>
<reference evidence="6" key="1">
    <citation type="submission" date="2018-05" db="EMBL/GenBank/DDBJ databases">
        <title>Azospirillum thermophila sp. nov., a novel isolated from hot spring.</title>
        <authorList>
            <person name="Zhao Z."/>
        </authorList>
    </citation>
    <scope>NUCLEOTIDE SEQUENCE [LARGE SCALE GENOMIC DNA]</scope>
    <source>
        <strain evidence="6">CFH 70021</strain>
    </source>
</reference>
<dbReference type="CDD" id="cd00093">
    <property type="entry name" value="HTH_XRE"/>
    <property type="match status" value="1"/>
</dbReference>
<gene>
    <name evidence="5" type="ORF">DEW08_21195</name>
</gene>
<proteinExistence type="predicted"/>
<dbReference type="SUPFAM" id="SSF47413">
    <property type="entry name" value="lambda repressor-like DNA-binding domains"/>
    <property type="match status" value="1"/>
</dbReference>
<name>A0A2S2CVR5_9PROT</name>
<keyword evidence="1" id="KW-0805">Transcription regulation</keyword>
<evidence type="ECO:0000313" key="6">
    <source>
        <dbReference type="Proteomes" id="UP000245629"/>
    </source>
</evidence>
<evidence type="ECO:0000256" key="1">
    <source>
        <dbReference type="ARBA" id="ARBA00023015"/>
    </source>
</evidence>
<dbReference type="PANTHER" id="PTHR36511:SF4">
    <property type="entry name" value="ANTITOXIN MQSA"/>
    <property type="match status" value="1"/>
</dbReference>
<dbReference type="RefSeq" id="WP_109331077.1">
    <property type="nucleotide sequence ID" value="NZ_CP029355.1"/>
</dbReference>
<keyword evidence="6" id="KW-1185">Reference proteome</keyword>
<keyword evidence="3" id="KW-0804">Transcription</keyword>
<organism evidence="5 6">
    <name type="scientific">Azospirillum thermophilum</name>
    <dbReference type="NCBI Taxonomy" id="2202148"/>
    <lineage>
        <taxon>Bacteria</taxon>
        <taxon>Pseudomonadati</taxon>
        <taxon>Pseudomonadota</taxon>
        <taxon>Alphaproteobacteria</taxon>
        <taxon>Rhodospirillales</taxon>
        <taxon>Azospirillaceae</taxon>
        <taxon>Azospirillum</taxon>
    </lineage>
</organism>
<dbReference type="PROSITE" id="PS50943">
    <property type="entry name" value="HTH_CROC1"/>
    <property type="match status" value="1"/>
</dbReference>
<dbReference type="Gene3D" id="1.10.260.40">
    <property type="entry name" value="lambda repressor-like DNA-binding domains"/>
    <property type="match status" value="1"/>
</dbReference>
<protein>
    <submittedName>
        <fullName evidence="5">XRE family transcription factor</fullName>
    </submittedName>
</protein>
<feature type="domain" description="HTH cro/C1-type" evidence="4">
    <location>
        <begin position="63"/>
        <end position="102"/>
    </location>
</feature>
<dbReference type="InterPro" id="IPR032758">
    <property type="entry name" value="MqsA/HigA-2"/>
</dbReference>
<evidence type="ECO:0000313" key="5">
    <source>
        <dbReference type="EMBL" id="AWK88614.1"/>
    </source>
</evidence>
<dbReference type="InterPro" id="IPR010982">
    <property type="entry name" value="Lambda_DNA-bd_dom_sf"/>
</dbReference>
<accession>A0A2S2CVR5</accession>
<dbReference type="Pfam" id="PF15731">
    <property type="entry name" value="MqsA_antitoxin"/>
    <property type="match status" value="1"/>
</dbReference>
<dbReference type="AlphaFoldDB" id="A0A2S2CVR5"/>
<dbReference type="PANTHER" id="PTHR36511">
    <property type="entry name" value="MERR FAMILY BACTERIAL REGULATORY PROTEIN"/>
    <property type="match status" value="1"/>
</dbReference>